<dbReference type="Gene3D" id="1.25.40.420">
    <property type="match status" value="1"/>
</dbReference>
<protein>
    <recommendedName>
        <fullName evidence="1">Kelch-like protein diablo</fullName>
    </recommendedName>
</protein>
<dbReference type="OMA" id="PTNMRGM"/>
<dbReference type="SUPFAM" id="SSF54695">
    <property type="entry name" value="POZ domain"/>
    <property type="match status" value="1"/>
</dbReference>
<comment type="function">
    <text evidence="4">Probable substrate-specific adapter of an E3 ubiquitin-protein ligase complex which mediates the ubiquitination and subsequent proteasomal degradation of target proteins. May have a role in synapse differentiation and growth.</text>
</comment>
<evidence type="ECO:0000256" key="3">
    <source>
        <dbReference type="ARBA" id="ARBA00022737"/>
    </source>
</evidence>
<dbReference type="PIRSF" id="PIRSF037037">
    <property type="entry name" value="Kelch-like_protein_gigaxonin"/>
    <property type="match status" value="1"/>
</dbReference>
<dbReference type="SMART" id="SM00612">
    <property type="entry name" value="Kelch"/>
    <property type="match status" value="5"/>
</dbReference>
<dbReference type="GO" id="GO:0003779">
    <property type="term" value="F:actin binding"/>
    <property type="evidence" value="ECO:0007669"/>
    <property type="project" value="UniProtKB-KW"/>
</dbReference>
<dbReference type="InterPro" id="IPR006652">
    <property type="entry name" value="Kelch_1"/>
</dbReference>
<keyword evidence="7" id="KW-1185">Reference proteome</keyword>
<dbReference type="SUPFAM" id="SSF117281">
    <property type="entry name" value="Kelch motif"/>
    <property type="match status" value="1"/>
</dbReference>
<dbReference type="InterPro" id="IPR015915">
    <property type="entry name" value="Kelch-typ_b-propeller"/>
</dbReference>
<dbReference type="Pfam" id="PF24681">
    <property type="entry name" value="Kelch_KLHDC2_KLHL20_DRC7"/>
    <property type="match status" value="1"/>
</dbReference>
<sequence>MTGNSLEWTITLNHSNTHFESLAHSKAILSGLNELRQEEKLVDITLVAQGESFKAHRAVLAACSEYFRAMFTEPMKEANQSEIHLNGVTAQGLELFIIYAYTCKLELNRENVQDILSAASYVQVESIVSACANYLETQIDLENCVDIATIAELYSLEALKKKTYKFICSHLEEFSRTSEVNRLTWEQFEYILNCDYPVDCSEGKVLQIVLKWISTQNLSLQIARKLFDQIRFIEIPPEDLERIINETHEDQSKYYHSLIRAAPVEKRYTEDDINKRPFLAARDKILVNSRGMEKAIIKIGGFGANGITNKITYYLPSRKKWYNLTVIPHVEQCNYGTTVLGNDLYIVGGCYDVCLREYIHPFGFRYCATKNKWNTIAPMQQDRCRFSLNSVGNYLYAICGASELSDTEDSWHPDVPLSNCERYNVKTDLWEYIPGLPENRSQHAGTVHGSHIYISGGLDKNIVLSSMWRYDTNNQFWEELAPMLVPRTDHVMIQSDDKIYICGGWYEDPATANRCLASTIDVYDITKNTWSIETTIPTPRYHAGIVVLNGVIYITGGLHSDSMLDRASSIVEGYDIKNKKWTRLDRYPQHNWECTCVTLYVPRCREDMEVLPEDRTTKKCH</sequence>
<dbReference type="Pfam" id="PF00651">
    <property type="entry name" value="BTB"/>
    <property type="match status" value="1"/>
</dbReference>
<proteinExistence type="predicted"/>
<dbReference type="InterPro" id="IPR017096">
    <property type="entry name" value="BTB-kelch_protein"/>
</dbReference>
<dbReference type="EMBL" id="LR899013">
    <property type="protein sequence ID" value="CAD7091014.1"/>
    <property type="molecule type" value="Genomic_DNA"/>
</dbReference>
<dbReference type="InterPro" id="IPR011333">
    <property type="entry name" value="SKP1/BTB/POZ_sf"/>
</dbReference>
<evidence type="ECO:0000313" key="6">
    <source>
        <dbReference type="EMBL" id="CAD7091014.1"/>
    </source>
</evidence>
<evidence type="ECO:0000256" key="2">
    <source>
        <dbReference type="ARBA" id="ARBA00022441"/>
    </source>
</evidence>
<organism evidence="6 7">
    <name type="scientific">Hermetia illucens</name>
    <name type="common">Black soldier fly</name>
    <dbReference type="NCBI Taxonomy" id="343691"/>
    <lineage>
        <taxon>Eukaryota</taxon>
        <taxon>Metazoa</taxon>
        <taxon>Ecdysozoa</taxon>
        <taxon>Arthropoda</taxon>
        <taxon>Hexapoda</taxon>
        <taxon>Insecta</taxon>
        <taxon>Pterygota</taxon>
        <taxon>Neoptera</taxon>
        <taxon>Endopterygota</taxon>
        <taxon>Diptera</taxon>
        <taxon>Brachycera</taxon>
        <taxon>Stratiomyomorpha</taxon>
        <taxon>Stratiomyidae</taxon>
        <taxon>Hermetiinae</taxon>
        <taxon>Hermetia</taxon>
    </lineage>
</organism>
<dbReference type="InterPro" id="IPR011705">
    <property type="entry name" value="BACK"/>
</dbReference>
<name>A0A7R8YYY9_HERIL</name>
<dbReference type="InParanoid" id="A0A7R8YYY9"/>
<dbReference type="FunCoup" id="A0A7R8YYY9">
    <property type="interactions" value="435"/>
</dbReference>
<reference evidence="6 7" key="1">
    <citation type="submission" date="2020-11" db="EMBL/GenBank/DDBJ databases">
        <authorList>
            <person name="Wallbank WR R."/>
            <person name="Pardo Diaz C."/>
            <person name="Kozak K."/>
            <person name="Martin S."/>
            <person name="Jiggins C."/>
            <person name="Moest M."/>
            <person name="Warren A I."/>
            <person name="Generalovic N T."/>
            <person name="Byers J.R.P. K."/>
            <person name="Montejo-Kovacevich G."/>
            <person name="Yen C E."/>
        </authorList>
    </citation>
    <scope>NUCLEOTIDE SEQUENCE [LARGE SCALE GENOMIC DNA]</scope>
</reference>
<keyword evidence="3" id="KW-0677">Repeat</keyword>
<dbReference type="PROSITE" id="PS50097">
    <property type="entry name" value="BTB"/>
    <property type="match status" value="1"/>
</dbReference>
<dbReference type="SMART" id="SM00875">
    <property type="entry name" value="BACK"/>
    <property type="match status" value="1"/>
</dbReference>
<dbReference type="PANTHER" id="PTHR45632:SF3">
    <property type="entry name" value="KELCH-LIKE PROTEIN 32"/>
    <property type="match status" value="1"/>
</dbReference>
<dbReference type="OrthoDB" id="45365at2759"/>
<dbReference type="Gene3D" id="2.120.10.80">
    <property type="entry name" value="Kelch-type beta propeller"/>
    <property type="match status" value="1"/>
</dbReference>
<dbReference type="Pfam" id="PF07707">
    <property type="entry name" value="BACK"/>
    <property type="match status" value="1"/>
</dbReference>
<gene>
    <name evidence="6" type="ORF">HERILL_LOCUS13464</name>
</gene>
<dbReference type="Proteomes" id="UP000594454">
    <property type="component" value="Chromosome 5"/>
</dbReference>
<dbReference type="AlphaFoldDB" id="A0A7R8YYY9"/>
<evidence type="ECO:0000256" key="4">
    <source>
        <dbReference type="ARBA" id="ARBA00043912"/>
    </source>
</evidence>
<evidence type="ECO:0000256" key="1">
    <source>
        <dbReference type="ARBA" id="ARBA00013699"/>
    </source>
</evidence>
<dbReference type="PANTHER" id="PTHR45632">
    <property type="entry name" value="LD33804P"/>
    <property type="match status" value="1"/>
</dbReference>
<keyword evidence="2" id="KW-0880">Kelch repeat</keyword>
<dbReference type="InterPro" id="IPR000210">
    <property type="entry name" value="BTB/POZ_dom"/>
</dbReference>
<evidence type="ECO:0000259" key="5">
    <source>
        <dbReference type="PROSITE" id="PS50097"/>
    </source>
</evidence>
<accession>A0A7R8YYY9</accession>
<feature type="domain" description="BTB" evidence="5">
    <location>
        <begin position="42"/>
        <end position="109"/>
    </location>
</feature>
<dbReference type="GO" id="GO:0016567">
    <property type="term" value="P:protein ubiquitination"/>
    <property type="evidence" value="ECO:0007669"/>
    <property type="project" value="UniProtKB-UniPathway"/>
</dbReference>
<evidence type="ECO:0000313" key="7">
    <source>
        <dbReference type="Proteomes" id="UP000594454"/>
    </source>
</evidence>
<dbReference type="Gene3D" id="3.30.710.10">
    <property type="entry name" value="Potassium Channel Kv1.1, Chain A"/>
    <property type="match status" value="1"/>
</dbReference>
<dbReference type="SMART" id="SM00225">
    <property type="entry name" value="BTB"/>
    <property type="match status" value="1"/>
</dbReference>
<dbReference type="UniPathway" id="UPA00143"/>